<dbReference type="AlphaFoldDB" id="A0A0A2M134"/>
<protein>
    <submittedName>
        <fullName evidence="2">DNA metabolism protein</fullName>
    </submittedName>
</protein>
<evidence type="ECO:0000259" key="1">
    <source>
        <dbReference type="Pfam" id="PF13566"/>
    </source>
</evidence>
<dbReference type="EMBL" id="JRLX01000010">
    <property type="protein sequence ID" value="KGO86347.1"/>
    <property type="molecule type" value="Genomic_DNA"/>
</dbReference>
<organism evidence="2 3">
    <name type="scientific">Flavobacterium rivuli WB 3.3-2 = DSM 21788</name>
    <dbReference type="NCBI Taxonomy" id="1121895"/>
    <lineage>
        <taxon>Bacteria</taxon>
        <taxon>Pseudomonadati</taxon>
        <taxon>Bacteroidota</taxon>
        <taxon>Flavobacteriia</taxon>
        <taxon>Flavobacteriales</taxon>
        <taxon>Flavobacteriaceae</taxon>
        <taxon>Flavobacterium</taxon>
    </lineage>
</organism>
<dbReference type="OrthoDB" id="5290748at2"/>
<sequence length="258" mass="30887">MTTYIFDGTFEGILTALFEFYDRKETAVDLVWDRYYQPVMLQETVEIINDEAKAKRVWAGLRKKLSPQWQQMFYKTHLSEDPQAFNDMFNFARYIFDSPSGAENNFGNPHVMAVNKWERKVSRERHRMKAFIRFQQTADGMYYCPIEPDFNVLPLVASFFKNRYADEQWIIYDVKRKYGLYYNTHTVEEITYDFVAEIDTKKILLPAAVLDPKEELASILWKDYFNSTNIPARKNMKLHIQHVPKRYWKYLNEKEGKN</sequence>
<proteinExistence type="predicted"/>
<name>A0A0A2M134_9FLAO</name>
<accession>A0A0A2M134</accession>
<dbReference type="Proteomes" id="UP000030152">
    <property type="component" value="Unassembled WGS sequence"/>
</dbReference>
<dbReference type="NCBIfam" id="TIGR03915">
    <property type="entry name" value="SAM_7_link_chp"/>
    <property type="match status" value="1"/>
</dbReference>
<dbReference type="STRING" id="1121895.GCA_000378485_02520"/>
<feature type="domain" description="DUF4130" evidence="1">
    <location>
        <begin position="83"/>
        <end position="253"/>
    </location>
</feature>
<reference evidence="2 3" key="1">
    <citation type="submission" date="2013-09" db="EMBL/GenBank/DDBJ databases">
        <authorList>
            <person name="Zeng Z."/>
            <person name="Chen C."/>
        </authorList>
    </citation>
    <scope>NUCLEOTIDE SEQUENCE [LARGE SCALE GENOMIC DNA]</scope>
    <source>
        <strain evidence="2 3">WB 3.3-2</strain>
    </source>
</reference>
<gene>
    <name evidence="2" type="ORF">Q765_10695</name>
</gene>
<dbReference type="Pfam" id="PF13566">
    <property type="entry name" value="DUF4130"/>
    <property type="match status" value="1"/>
</dbReference>
<dbReference type="eggNOG" id="COG1573">
    <property type="taxonomic scope" value="Bacteria"/>
</dbReference>
<dbReference type="InterPro" id="IPR025404">
    <property type="entry name" value="DUF4130"/>
</dbReference>
<evidence type="ECO:0000313" key="3">
    <source>
        <dbReference type="Proteomes" id="UP000030152"/>
    </source>
</evidence>
<comment type="caution">
    <text evidence="2">The sequence shown here is derived from an EMBL/GenBank/DDBJ whole genome shotgun (WGS) entry which is preliminary data.</text>
</comment>
<evidence type="ECO:0000313" key="2">
    <source>
        <dbReference type="EMBL" id="KGO86347.1"/>
    </source>
</evidence>
<dbReference type="RefSeq" id="WP_020213689.1">
    <property type="nucleotide sequence ID" value="NZ_JRLX01000010.1"/>
</dbReference>
<dbReference type="InterPro" id="IPR023875">
    <property type="entry name" value="DNA_repair_put"/>
</dbReference>
<keyword evidence="3" id="KW-1185">Reference proteome</keyword>